<feature type="transmembrane region" description="Helical" evidence="1">
    <location>
        <begin position="63"/>
        <end position="81"/>
    </location>
</feature>
<accession>A0A850HHX2</accession>
<feature type="transmembrane region" description="Helical" evidence="1">
    <location>
        <begin position="133"/>
        <end position="157"/>
    </location>
</feature>
<dbReference type="PROSITE" id="PS51257">
    <property type="entry name" value="PROKAR_LIPOPROTEIN"/>
    <property type="match status" value="1"/>
</dbReference>
<gene>
    <name evidence="3" type="ORF">G5A66_04680</name>
    <name evidence="2" type="ORF">G5A75_03520</name>
</gene>
<keyword evidence="1" id="KW-0812">Transmembrane</keyword>
<evidence type="ECO:0000313" key="5">
    <source>
        <dbReference type="Proteomes" id="UP000701680"/>
    </source>
</evidence>
<protein>
    <submittedName>
        <fullName evidence="3">Uncharacterized protein</fullName>
    </submittedName>
</protein>
<reference evidence="3" key="2">
    <citation type="submission" date="2020-02" db="EMBL/GenBank/DDBJ databases">
        <authorList>
            <person name="Littmann E."/>
            <person name="Sorbara M."/>
        </authorList>
    </citation>
    <scope>NUCLEOTIDE SEQUENCE</scope>
    <source>
        <strain evidence="3">MSK.17.11</strain>
        <strain evidence="2">MSK.17.38</strain>
    </source>
</reference>
<dbReference type="EMBL" id="JAAIUO010000002">
    <property type="protein sequence ID" value="NSK13957.1"/>
    <property type="molecule type" value="Genomic_DNA"/>
</dbReference>
<feature type="transmembrane region" description="Helical" evidence="1">
    <location>
        <begin position="12"/>
        <end position="35"/>
    </location>
</feature>
<proteinExistence type="predicted"/>
<dbReference type="AlphaFoldDB" id="A0A850HHX2"/>
<keyword evidence="1" id="KW-0472">Membrane</keyword>
<dbReference type="Proteomes" id="UP000528555">
    <property type="component" value="Unassembled WGS sequence"/>
</dbReference>
<feature type="transmembrane region" description="Helical" evidence="1">
    <location>
        <begin position="93"/>
        <end position="113"/>
    </location>
</feature>
<evidence type="ECO:0000313" key="3">
    <source>
        <dbReference type="EMBL" id="NVH57956.1"/>
    </source>
</evidence>
<dbReference type="EMBL" id="JAAITX010000002">
    <property type="protein sequence ID" value="NVH57956.1"/>
    <property type="molecule type" value="Genomic_DNA"/>
</dbReference>
<keyword evidence="1" id="KW-1133">Transmembrane helix</keyword>
<sequence length="325" mass="36731">MRKTWRHIAAALFVVSGCMIFLPLIEVSGISISLLDVMKMGIGSGADAWGELGEIAKNYMKPFFFLILALIVLILASAVLCEAAGWRRFYIPAFGGALIINVLVVICSVSVYQKMKALRSGLDFFGMGDVLRIRSLPIVLWCLIYAGIFTLCVLGLLKARQIPQTGAYDILPEGFHQKKNPWETQGRQSHPVTEQDYLNQIQSLEKEKQKQQKQQAWEQNLLSDYQGALRGKSGIFTGKVFLMEERVPVYFLWDGQQVSVAGQQSEEVLAEVFYLPVYGEYCVTPKERCCCFLESGQPLGKERHYYLSRGTILYLKDPRMKFELA</sequence>
<organism evidence="3 4">
    <name type="scientific">Dorea phocaeensis</name>
    <dbReference type="NCBI Taxonomy" id="2040291"/>
    <lineage>
        <taxon>Bacteria</taxon>
        <taxon>Bacillati</taxon>
        <taxon>Bacillota</taxon>
        <taxon>Clostridia</taxon>
        <taxon>Lachnospirales</taxon>
        <taxon>Lachnospiraceae</taxon>
        <taxon>Dorea</taxon>
    </lineage>
</organism>
<dbReference type="Proteomes" id="UP000701680">
    <property type="component" value="Unassembled WGS sequence"/>
</dbReference>
<reference evidence="4 5" key="1">
    <citation type="journal article" date="2020" name="Cell Host Microbe">
        <title>Functional and Genomic Variation between Human-Derived Isolates of Lachnospiraceae Reveals Inter- and Intra-Species Diversity.</title>
        <authorList>
            <person name="Sorbara M.T."/>
            <person name="Littmann E.R."/>
            <person name="Fontana E."/>
            <person name="Moody T.U."/>
            <person name="Kohout C.E."/>
            <person name="Gjonbalaj M."/>
            <person name="Eaton V."/>
            <person name="Seok R."/>
            <person name="Leiner I.M."/>
            <person name="Pamer E.G."/>
        </authorList>
    </citation>
    <scope>NUCLEOTIDE SEQUENCE [LARGE SCALE GENOMIC DNA]</scope>
    <source>
        <strain evidence="3 4">MSK.17.11</strain>
        <strain evidence="2 5">MSK.17.38</strain>
    </source>
</reference>
<evidence type="ECO:0000313" key="4">
    <source>
        <dbReference type="Proteomes" id="UP000528555"/>
    </source>
</evidence>
<dbReference type="RefSeq" id="WP_173814367.1">
    <property type="nucleotide sequence ID" value="NZ_JAAITX010000002.1"/>
</dbReference>
<evidence type="ECO:0000256" key="1">
    <source>
        <dbReference type="SAM" id="Phobius"/>
    </source>
</evidence>
<name>A0A850HHX2_9FIRM</name>
<evidence type="ECO:0000313" key="2">
    <source>
        <dbReference type="EMBL" id="NSK13957.1"/>
    </source>
</evidence>
<comment type="caution">
    <text evidence="3">The sequence shown here is derived from an EMBL/GenBank/DDBJ whole genome shotgun (WGS) entry which is preliminary data.</text>
</comment>
<keyword evidence="4" id="KW-1185">Reference proteome</keyword>